<dbReference type="GO" id="GO:0043770">
    <property type="term" value="F:demethylmenaquinone methyltransferase activity"/>
    <property type="evidence" value="ECO:0007669"/>
    <property type="project" value="UniProtKB-UniRule"/>
</dbReference>
<comment type="similarity">
    <text evidence="4">Belongs to the class I-like SAM-binding methyltransferase superfamily. MenG/UbiE family.</text>
</comment>
<dbReference type="Gene3D" id="3.40.50.150">
    <property type="entry name" value="Vaccinia Virus protein VP39"/>
    <property type="match status" value="1"/>
</dbReference>
<evidence type="ECO:0000313" key="6">
    <source>
        <dbReference type="EMBL" id="WGH92582.1"/>
    </source>
</evidence>
<protein>
    <recommendedName>
        <fullName evidence="4">Demethylmenaquinone methyltransferase</fullName>
        <ecNumber evidence="4">2.1.1.163</ecNumber>
    </recommendedName>
</protein>
<evidence type="ECO:0000313" key="7">
    <source>
        <dbReference type="Proteomes" id="UP001224674"/>
    </source>
</evidence>
<dbReference type="GeneID" id="83696142"/>
<dbReference type="NCBIfam" id="TIGR01934">
    <property type="entry name" value="MenG_MenH_UbiE"/>
    <property type="match status" value="1"/>
</dbReference>
<keyword evidence="4" id="KW-0474">Menaquinone biosynthesis</keyword>
<dbReference type="RefSeq" id="WP_279674607.1">
    <property type="nucleotide sequence ID" value="NZ_CP122563.1"/>
</dbReference>
<comment type="pathway">
    <text evidence="4">Quinol/quinone metabolism; menaquinone biosynthesis; menaquinol from 1,4-dihydroxy-2-naphthoate: step 2/2.</text>
</comment>
<dbReference type="PROSITE" id="PS51608">
    <property type="entry name" value="SAM_MT_UBIE"/>
    <property type="match status" value="1"/>
</dbReference>
<dbReference type="PROSITE" id="PS01184">
    <property type="entry name" value="UBIE_2"/>
    <property type="match status" value="1"/>
</dbReference>
<comment type="function">
    <text evidence="4">Methyltransferase required for the conversion of demethylmenaquinol (DMKH2) to menaquinol (MKH2).</text>
</comment>
<comment type="caution">
    <text evidence="4">Lacks conserved residue(s) required for the propagation of feature annotation.</text>
</comment>
<evidence type="ECO:0000256" key="2">
    <source>
        <dbReference type="ARBA" id="ARBA00022679"/>
    </source>
</evidence>
<feature type="compositionally biased region" description="Low complexity" evidence="5">
    <location>
        <begin position="1"/>
        <end position="18"/>
    </location>
</feature>
<evidence type="ECO:0000256" key="4">
    <source>
        <dbReference type="HAMAP-Rule" id="MF_01813"/>
    </source>
</evidence>
<keyword evidence="3 4" id="KW-0949">S-adenosyl-L-methionine</keyword>
<reference evidence="6 7" key="1">
    <citation type="submission" date="2023-03" db="EMBL/GenBank/DDBJ databases">
        <title>Complete genome sequences of several Auritidibacter ignavus strains isolated from ear infections.</title>
        <authorList>
            <person name="Baehr T."/>
            <person name="Baumhoegger A.M."/>
        </authorList>
    </citation>
    <scope>NUCLEOTIDE SEQUENCE [LARGE SCALE GENOMIC DNA]</scope>
    <source>
        <strain evidence="6 7">BABAE-6</strain>
    </source>
</reference>
<feature type="region of interest" description="Disordered" evidence="5">
    <location>
        <begin position="1"/>
        <end position="22"/>
    </location>
</feature>
<keyword evidence="6" id="KW-0830">Ubiquinone</keyword>
<keyword evidence="7" id="KW-1185">Reference proteome</keyword>
<sequence length="255" mass="27832">MSTTSATTSSPNRSTTSTGVDSVAVDEHGHAVAGMFDAIADRYDLMNLVMTWGQEPRLIRRTVTAARLPQAPAVLDLAAGTGDLAFAVLSRYYGAEITACDIAPEMMAVGAARPGGDQIRWVQADAMDLPFADHSFDAVTHGYLLRNVTDISATLAEQFRVLKPGGWMAALEMSPAPRNVIKPFSTAYITWAVPRIASWITDNPEAYEYLSRTSRGFHPPQVIQRMAHEAGFRSTGYELHMFGTMAIHWGQKPLD</sequence>
<gene>
    <name evidence="4" type="primary">menG</name>
    <name evidence="6" type="ORF">QDX21_09780</name>
</gene>
<keyword evidence="1 4" id="KW-0489">Methyltransferase</keyword>
<name>A0AAJ6AIC9_9MICC</name>
<proteinExistence type="inferred from homology"/>
<dbReference type="EMBL" id="CP122566">
    <property type="protein sequence ID" value="WGH92582.1"/>
    <property type="molecule type" value="Genomic_DNA"/>
</dbReference>
<feature type="binding site" evidence="4">
    <location>
        <position position="101"/>
    </location>
    <ligand>
        <name>S-adenosyl-L-methionine</name>
        <dbReference type="ChEBI" id="CHEBI:59789"/>
    </ligand>
</feature>
<dbReference type="HAMAP" id="MF_01813">
    <property type="entry name" value="MenG_UbiE_methyltr"/>
    <property type="match status" value="1"/>
</dbReference>
<comment type="catalytic activity">
    <reaction evidence="4">
        <text>a 2-demethylmenaquinol + S-adenosyl-L-methionine = a menaquinol + S-adenosyl-L-homocysteine + H(+)</text>
        <dbReference type="Rhea" id="RHEA:42640"/>
        <dbReference type="Rhea" id="RHEA-COMP:9539"/>
        <dbReference type="Rhea" id="RHEA-COMP:9563"/>
        <dbReference type="ChEBI" id="CHEBI:15378"/>
        <dbReference type="ChEBI" id="CHEBI:18151"/>
        <dbReference type="ChEBI" id="CHEBI:55437"/>
        <dbReference type="ChEBI" id="CHEBI:57856"/>
        <dbReference type="ChEBI" id="CHEBI:59789"/>
        <dbReference type="EC" id="2.1.1.163"/>
    </reaction>
</comment>
<feature type="binding site" evidence="4">
    <location>
        <position position="81"/>
    </location>
    <ligand>
        <name>S-adenosyl-L-methionine</name>
        <dbReference type="ChEBI" id="CHEBI:59789"/>
    </ligand>
</feature>
<dbReference type="InterPro" id="IPR029063">
    <property type="entry name" value="SAM-dependent_MTases_sf"/>
</dbReference>
<dbReference type="Pfam" id="PF01209">
    <property type="entry name" value="Ubie_methyltran"/>
    <property type="match status" value="1"/>
</dbReference>
<organism evidence="6 7">
    <name type="scientific">Auritidibacter ignavus</name>
    <dbReference type="NCBI Taxonomy" id="678932"/>
    <lineage>
        <taxon>Bacteria</taxon>
        <taxon>Bacillati</taxon>
        <taxon>Actinomycetota</taxon>
        <taxon>Actinomycetes</taxon>
        <taxon>Micrococcales</taxon>
        <taxon>Micrococcaceae</taxon>
        <taxon>Auritidibacter</taxon>
    </lineage>
</organism>
<dbReference type="PANTHER" id="PTHR43591:SF24">
    <property type="entry name" value="2-METHOXY-6-POLYPRENYL-1,4-BENZOQUINOL METHYLASE, MITOCHONDRIAL"/>
    <property type="match status" value="1"/>
</dbReference>
<dbReference type="CDD" id="cd02440">
    <property type="entry name" value="AdoMet_MTases"/>
    <property type="match status" value="1"/>
</dbReference>
<dbReference type="PANTHER" id="PTHR43591">
    <property type="entry name" value="METHYLTRANSFERASE"/>
    <property type="match status" value="1"/>
</dbReference>
<dbReference type="InterPro" id="IPR004033">
    <property type="entry name" value="UbiE/COQ5_MeTrFase"/>
</dbReference>
<dbReference type="EC" id="2.1.1.163" evidence="4"/>
<dbReference type="Proteomes" id="UP001224674">
    <property type="component" value="Chromosome"/>
</dbReference>
<evidence type="ECO:0000256" key="5">
    <source>
        <dbReference type="SAM" id="MobiDB-lite"/>
    </source>
</evidence>
<feature type="binding site" evidence="4">
    <location>
        <begin position="125"/>
        <end position="126"/>
    </location>
    <ligand>
        <name>S-adenosyl-L-methionine</name>
        <dbReference type="ChEBI" id="CHEBI:59789"/>
    </ligand>
</feature>
<dbReference type="AlphaFoldDB" id="A0AAJ6AIC9"/>
<keyword evidence="2 4" id="KW-0808">Transferase</keyword>
<dbReference type="SUPFAM" id="SSF53335">
    <property type="entry name" value="S-adenosyl-L-methionine-dependent methyltransferases"/>
    <property type="match status" value="1"/>
</dbReference>
<dbReference type="GO" id="GO:0009234">
    <property type="term" value="P:menaquinone biosynthetic process"/>
    <property type="evidence" value="ECO:0007669"/>
    <property type="project" value="UniProtKB-UniRule"/>
</dbReference>
<dbReference type="InterPro" id="IPR023576">
    <property type="entry name" value="UbiE/COQ5_MeTrFase_CS"/>
</dbReference>
<accession>A0AAJ6AIC9</accession>
<evidence type="ECO:0000256" key="3">
    <source>
        <dbReference type="ARBA" id="ARBA00022691"/>
    </source>
</evidence>
<dbReference type="GO" id="GO:0032259">
    <property type="term" value="P:methylation"/>
    <property type="evidence" value="ECO:0007669"/>
    <property type="project" value="UniProtKB-KW"/>
</dbReference>
<evidence type="ECO:0000256" key="1">
    <source>
        <dbReference type="ARBA" id="ARBA00022603"/>
    </source>
</evidence>